<reference evidence="3" key="1">
    <citation type="journal article" date="2006" name="Proc. Natl. Acad. Sci. U.S.A.">
        <title>The complete genome of Rhodococcus sp. RHA1 provides insights into a catabolic powerhouse.</title>
        <authorList>
            <person name="McLeod M.P."/>
            <person name="Warren R.L."/>
            <person name="Hsiao W.W.L."/>
            <person name="Araki N."/>
            <person name="Myhre M."/>
            <person name="Fernandes C."/>
            <person name="Miyazawa D."/>
            <person name="Wong W."/>
            <person name="Lillquist A.L."/>
            <person name="Wang D."/>
            <person name="Dosanjh M."/>
            <person name="Hara H."/>
            <person name="Petrescu A."/>
            <person name="Morin R.D."/>
            <person name="Yang G."/>
            <person name="Stott J.M."/>
            <person name="Schein J.E."/>
            <person name="Shin H."/>
            <person name="Smailus D."/>
            <person name="Siddiqui A.S."/>
            <person name="Marra M.A."/>
            <person name="Jones S.J.M."/>
            <person name="Holt R."/>
            <person name="Brinkman F.S.L."/>
            <person name="Miyauchi K."/>
            <person name="Fukuda M."/>
            <person name="Davies J.E."/>
            <person name="Mohn W.W."/>
            <person name="Eltis L.D."/>
        </authorList>
    </citation>
    <scope>NUCLEOTIDE SEQUENCE [LARGE SCALE GENOMIC DNA]</scope>
    <source>
        <strain evidence="3">RHA1</strain>
    </source>
</reference>
<proteinExistence type="predicted"/>
<dbReference type="EMBL" id="CP000431">
    <property type="protein sequence ID" value="ABG97080.1"/>
    <property type="molecule type" value="Genomic_DNA"/>
</dbReference>
<accession>Q0S5V6</accession>
<name>Q0S5V6_RHOJR</name>
<dbReference type="HOGENOM" id="CLU_2331805_0_0_11"/>
<organism evidence="2 3">
    <name type="scientific">Rhodococcus jostii (strain RHA1)</name>
    <dbReference type="NCBI Taxonomy" id="101510"/>
    <lineage>
        <taxon>Bacteria</taxon>
        <taxon>Bacillati</taxon>
        <taxon>Actinomycetota</taxon>
        <taxon>Actinomycetes</taxon>
        <taxon>Mycobacteriales</taxon>
        <taxon>Nocardiaceae</taxon>
        <taxon>Rhodococcus</taxon>
    </lineage>
</organism>
<evidence type="ECO:0000313" key="2">
    <source>
        <dbReference type="EMBL" id="ABG97080.1"/>
    </source>
</evidence>
<gene>
    <name evidence="2" type="ordered locus">RHA1_ro05299</name>
</gene>
<feature type="region of interest" description="Disordered" evidence="1">
    <location>
        <begin position="53"/>
        <end position="98"/>
    </location>
</feature>
<dbReference type="Proteomes" id="UP000008710">
    <property type="component" value="Chromosome"/>
</dbReference>
<sequence>MPVEYVVSQVITDPSCSDSSRRCWARSVFAESDPHPPAPACLPREEKCKGRNVVDRPIGNDKSSGGPAIPYGNLTSSKGHARAGAISARMPRKHLPRS</sequence>
<dbReference type="KEGG" id="rha:RHA1_ro05299"/>
<evidence type="ECO:0000313" key="3">
    <source>
        <dbReference type="Proteomes" id="UP000008710"/>
    </source>
</evidence>
<evidence type="ECO:0000256" key="1">
    <source>
        <dbReference type="SAM" id="MobiDB-lite"/>
    </source>
</evidence>
<protein>
    <submittedName>
        <fullName evidence="2">Uncharacterized protein</fullName>
    </submittedName>
</protein>
<dbReference type="AlphaFoldDB" id="Q0S5V6"/>